<reference evidence="3" key="1">
    <citation type="submission" date="2011-06" db="EMBL/GenBank/DDBJ databases">
        <title>Complete genome sequence of Paenibacillus mucilaginosus KNP414.</title>
        <authorList>
            <person name="Wang J."/>
            <person name="Hu S."/>
            <person name="Hu X."/>
            <person name="Zhang B."/>
            <person name="Dong D."/>
            <person name="Zhang S."/>
            <person name="Zhao K."/>
            <person name="Wu D."/>
        </authorList>
    </citation>
    <scope>NUCLEOTIDE SEQUENCE [LARGE SCALE GENOMIC DNA]</scope>
    <source>
        <strain evidence="3">KNP414</strain>
    </source>
</reference>
<keyword evidence="1" id="KW-1133">Transmembrane helix</keyword>
<dbReference type="Proteomes" id="UP000006620">
    <property type="component" value="Chromosome"/>
</dbReference>
<organism evidence="2 3">
    <name type="scientific">Paenibacillus mucilaginosus (strain KNP414)</name>
    <dbReference type="NCBI Taxonomy" id="1036673"/>
    <lineage>
        <taxon>Bacteria</taxon>
        <taxon>Bacillati</taxon>
        <taxon>Bacillota</taxon>
        <taxon>Bacilli</taxon>
        <taxon>Bacillales</taxon>
        <taxon>Paenibacillaceae</taxon>
        <taxon>Paenibacillus</taxon>
    </lineage>
</organism>
<dbReference type="EMBL" id="CP002869">
    <property type="protein sequence ID" value="AEI39488.1"/>
    <property type="molecule type" value="Genomic_DNA"/>
</dbReference>
<gene>
    <name evidence="2" type="ordered locus">KNP414_00898</name>
</gene>
<keyword evidence="1" id="KW-0472">Membrane</keyword>
<feature type="transmembrane region" description="Helical" evidence="1">
    <location>
        <begin position="67"/>
        <end position="85"/>
    </location>
</feature>
<dbReference type="AlphaFoldDB" id="F8F7K3"/>
<dbReference type="PATRIC" id="fig|1036673.3.peg.801"/>
<feature type="transmembrane region" description="Helical" evidence="1">
    <location>
        <begin position="91"/>
        <end position="108"/>
    </location>
</feature>
<name>F8F7K3_PAEMK</name>
<dbReference type="KEGG" id="pms:KNP414_00898"/>
<dbReference type="RefSeq" id="WP_013914652.1">
    <property type="nucleotide sequence ID" value="NC_015690.1"/>
</dbReference>
<protein>
    <submittedName>
        <fullName evidence="2">Uncharacterized protein</fullName>
    </submittedName>
</protein>
<proteinExistence type="predicted"/>
<reference evidence="2 3" key="2">
    <citation type="journal article" date="2013" name="Genome Announc.">
        <title>Genome Sequence of Growth-Improving Paenibacillus mucilaginosus Strain KNP414.</title>
        <authorList>
            <person name="Lu J.J."/>
            <person name="Wang J.F."/>
            <person name="Hu X.F."/>
        </authorList>
    </citation>
    <scope>NUCLEOTIDE SEQUENCE [LARGE SCALE GENOMIC DNA]</scope>
    <source>
        <strain evidence="2 3">KNP414</strain>
    </source>
</reference>
<sequence length="316" mass="36285">MSDKPLAKIPVHFRKTNPTAHLFQRLQLCRKCGRYSCLWHESCLSCGAEGTRIPVEQAARTVMKRSLQTDLLVLAALGLTAFALAGSFNEMAASLIGAIVLMGARYLLGRRFEPYIYRRTLHRLLLQDGKQIREGLLSDIDDAEQDLKQDDYKSAYEKFREIGYFLRNDPIKVLRLLCLSRFILRSDMDLELSSLLPSRFDKDFILYLHEVGRVRPQLIGRDVLDYCMKYRTIIREMAVGPDVLAAAASAALRVKEHLPVYYDLIAEQAEHLPKDRLLRLHRLLTERPGQYPELHAKVLETAKRRYPSDAEFAPIL</sequence>
<evidence type="ECO:0000256" key="1">
    <source>
        <dbReference type="SAM" id="Phobius"/>
    </source>
</evidence>
<evidence type="ECO:0000313" key="3">
    <source>
        <dbReference type="Proteomes" id="UP000006620"/>
    </source>
</evidence>
<evidence type="ECO:0000313" key="2">
    <source>
        <dbReference type="EMBL" id="AEI39488.1"/>
    </source>
</evidence>
<keyword evidence="1" id="KW-0812">Transmembrane</keyword>
<accession>F8F7K3</accession>
<dbReference type="HOGENOM" id="CLU_890941_0_0_9"/>